<sequence>MPFEPEADSPYSTDPALDVCQQNVPIPKWVALAEADAQGNRPFIDVTNSTRVGDRLQVRLATDYGRIHQDEKYLAPYSVKITDKVFDCALDKGQTLNQLALDNQGRITDSQSEENPAFTALSADDAALAKRLCAVNDIRQLGGNGTLAWREKPMAEDLPLRPDFAQNDPAPIQSHPLPQAVADTVQQAVATPQQRPTFKRLSYAQKSPGEDLAAFVVQIDVLPDGTVLTLDKMTLGGVVFYSQHVRLFNIVDVKKWDSLAEQPVISHTLENTFVLPLAADTTYRWKNSQSDNKSTGQQCRADSAWRSAVAISPHFPGRYLEFTCTDDRGDGRPMSSDYAYLEDLHVFIRIGYHEGGEKKRFAFDDVTLVK</sequence>
<dbReference type="Proteomes" id="UP000825886">
    <property type="component" value="Chromosome"/>
</dbReference>
<evidence type="ECO:0000313" key="2">
    <source>
        <dbReference type="Proteomes" id="UP000825886"/>
    </source>
</evidence>
<dbReference type="RefSeq" id="WP_222159288.1">
    <property type="nucleotide sequence ID" value="NZ_CP081864.1"/>
</dbReference>
<evidence type="ECO:0000313" key="1">
    <source>
        <dbReference type="EMBL" id="QZN96233.1"/>
    </source>
</evidence>
<organism evidence="1 2">
    <name type="scientific">Symbiopectobacterium purcellii</name>
    <dbReference type="NCBI Taxonomy" id="2871826"/>
    <lineage>
        <taxon>Bacteria</taxon>
        <taxon>Pseudomonadati</taxon>
        <taxon>Pseudomonadota</taxon>
        <taxon>Gammaproteobacteria</taxon>
        <taxon>Enterobacterales</taxon>
        <taxon>Enterobacteriaceae</taxon>
    </lineage>
</organism>
<gene>
    <name evidence="1" type="ORF">K6K13_01775</name>
</gene>
<name>A0ABX9AMD9_9ENTR</name>
<dbReference type="EMBL" id="CP081864">
    <property type="protein sequence ID" value="QZN96233.1"/>
    <property type="molecule type" value="Genomic_DNA"/>
</dbReference>
<accession>A0ABX9AMD9</accession>
<protein>
    <submittedName>
        <fullName evidence="1">Uncharacterized protein</fullName>
    </submittedName>
</protein>
<proteinExistence type="predicted"/>
<keyword evidence="2" id="KW-1185">Reference proteome</keyword>
<reference evidence="1 2" key="1">
    <citation type="submission" date="2021-08" db="EMBL/GenBank/DDBJ databases">
        <title>Culture and genomic analysis of Symbiopectobacterium purcellii sp. nov. gen. nov., isolated from the leafhopper Empoasca decipiens.</title>
        <authorList>
            <person name="Nadal-Jimenez P."/>
            <person name="Siozios S."/>
            <person name="Halliday N."/>
            <person name="Camara M."/>
            <person name="Hurst G.D.D."/>
        </authorList>
    </citation>
    <scope>NUCLEOTIDE SEQUENCE [LARGE SCALE GENOMIC DNA]</scope>
    <source>
        <strain evidence="1 2">SyEd1</strain>
    </source>
</reference>